<evidence type="ECO:0000256" key="4">
    <source>
        <dbReference type="ARBA" id="ARBA00022786"/>
    </source>
</evidence>
<keyword evidence="3" id="KW-0645">Protease</keyword>
<reference evidence="7" key="2">
    <citation type="journal article" date="2023" name="Proc. Natl. Acad. Sci. U.S.A.">
        <title>A global phylogenomic analysis of the shiitake genus Lentinula.</title>
        <authorList>
            <person name="Sierra-Patev S."/>
            <person name="Min B."/>
            <person name="Naranjo-Ortiz M."/>
            <person name="Looney B."/>
            <person name="Konkel Z."/>
            <person name="Slot J.C."/>
            <person name="Sakamoto Y."/>
            <person name="Steenwyk J.L."/>
            <person name="Rokas A."/>
            <person name="Carro J."/>
            <person name="Camarero S."/>
            <person name="Ferreira P."/>
            <person name="Molpeceres G."/>
            <person name="Ruiz-Duenas F.J."/>
            <person name="Serrano A."/>
            <person name="Henrissat B."/>
            <person name="Drula E."/>
            <person name="Hughes K.W."/>
            <person name="Mata J.L."/>
            <person name="Ishikawa N.K."/>
            <person name="Vargas-Isla R."/>
            <person name="Ushijima S."/>
            <person name="Smith C.A."/>
            <person name="Donoghue J."/>
            <person name="Ahrendt S."/>
            <person name="Andreopoulos W."/>
            <person name="He G."/>
            <person name="LaButti K."/>
            <person name="Lipzen A."/>
            <person name="Ng V."/>
            <person name="Riley R."/>
            <person name="Sandor L."/>
            <person name="Barry K."/>
            <person name="Martinez A.T."/>
            <person name="Xiao Y."/>
            <person name="Gibbons J.G."/>
            <person name="Terashima K."/>
            <person name="Grigoriev I.V."/>
            <person name="Hibbett D."/>
        </authorList>
    </citation>
    <scope>NUCLEOTIDE SEQUENCE</scope>
    <source>
        <strain evidence="7">Sp2 HRB7682 ss15</strain>
    </source>
</reference>
<keyword evidence="4" id="KW-0833">Ubl conjugation pathway</keyword>
<organism evidence="7 8">
    <name type="scientific">Lentinula lateritia</name>
    <dbReference type="NCBI Taxonomy" id="40482"/>
    <lineage>
        <taxon>Eukaryota</taxon>
        <taxon>Fungi</taxon>
        <taxon>Dikarya</taxon>
        <taxon>Basidiomycota</taxon>
        <taxon>Agaricomycotina</taxon>
        <taxon>Agaricomycetes</taxon>
        <taxon>Agaricomycetidae</taxon>
        <taxon>Agaricales</taxon>
        <taxon>Marasmiineae</taxon>
        <taxon>Omphalotaceae</taxon>
        <taxon>Lentinula</taxon>
    </lineage>
</organism>
<dbReference type="GO" id="GO:0005634">
    <property type="term" value="C:nucleus"/>
    <property type="evidence" value="ECO:0007669"/>
    <property type="project" value="TreeGrafter"/>
</dbReference>
<dbReference type="GO" id="GO:0070139">
    <property type="term" value="F:SUMO-specific endopeptidase activity"/>
    <property type="evidence" value="ECO:0007669"/>
    <property type="project" value="TreeGrafter"/>
</dbReference>
<dbReference type="Gene3D" id="1.10.418.20">
    <property type="match status" value="1"/>
</dbReference>
<dbReference type="InterPro" id="IPR003653">
    <property type="entry name" value="Peptidase_C48_C"/>
</dbReference>
<comment type="caution">
    <text evidence="7">The sequence shown here is derived from an EMBL/GenBank/DDBJ whole genome shotgun (WGS) entry which is preliminary data.</text>
</comment>
<dbReference type="PROSITE" id="PS50600">
    <property type="entry name" value="ULP_PROTEASE"/>
    <property type="match status" value="1"/>
</dbReference>
<dbReference type="InterPro" id="IPR051947">
    <property type="entry name" value="Sentrin-specific_protease"/>
</dbReference>
<dbReference type="EMBL" id="JANVFS010000016">
    <property type="protein sequence ID" value="KAJ4479812.1"/>
    <property type="molecule type" value="Genomic_DNA"/>
</dbReference>
<protein>
    <recommendedName>
        <fullName evidence="6">Ubiquitin-like protease family profile domain-containing protein</fullName>
    </recommendedName>
</protein>
<dbReference type="PANTHER" id="PTHR46896">
    <property type="entry name" value="SENTRIN-SPECIFIC PROTEASE"/>
    <property type="match status" value="1"/>
</dbReference>
<evidence type="ECO:0000256" key="5">
    <source>
        <dbReference type="ARBA" id="ARBA00022801"/>
    </source>
</evidence>
<feature type="domain" description="Ubiquitin-like protease family profile" evidence="6">
    <location>
        <begin position="13"/>
        <end position="69"/>
    </location>
</feature>
<accession>A0A9W9DPK4</accession>
<gene>
    <name evidence="7" type="ORF">C8J55DRAFT_398662</name>
</gene>
<evidence type="ECO:0000256" key="1">
    <source>
        <dbReference type="ARBA" id="ARBA00005234"/>
    </source>
</evidence>
<sequence length="69" mass="8281">ILSYEPNKRTRAVNITKADYERLLPHHFLNDTVIEFGLQLWHHELAMENPELAQQIHIFNSFFYSKLNK</sequence>
<dbReference type="GO" id="GO:0016926">
    <property type="term" value="P:protein desumoylation"/>
    <property type="evidence" value="ECO:0007669"/>
    <property type="project" value="TreeGrafter"/>
</dbReference>
<feature type="non-terminal residue" evidence="7">
    <location>
        <position position="1"/>
    </location>
</feature>
<evidence type="ECO:0000256" key="2">
    <source>
        <dbReference type="ARBA" id="ARBA00022553"/>
    </source>
</evidence>
<dbReference type="GO" id="GO:0006508">
    <property type="term" value="P:proteolysis"/>
    <property type="evidence" value="ECO:0007669"/>
    <property type="project" value="UniProtKB-KW"/>
</dbReference>
<dbReference type="Proteomes" id="UP001150238">
    <property type="component" value="Unassembled WGS sequence"/>
</dbReference>
<evidence type="ECO:0000256" key="3">
    <source>
        <dbReference type="ARBA" id="ARBA00022670"/>
    </source>
</evidence>
<dbReference type="AlphaFoldDB" id="A0A9W9DPK4"/>
<feature type="non-terminal residue" evidence="7">
    <location>
        <position position="69"/>
    </location>
</feature>
<comment type="similarity">
    <text evidence="1">Belongs to the peptidase C48 family.</text>
</comment>
<dbReference type="SUPFAM" id="SSF54001">
    <property type="entry name" value="Cysteine proteinases"/>
    <property type="match status" value="1"/>
</dbReference>
<evidence type="ECO:0000259" key="6">
    <source>
        <dbReference type="PROSITE" id="PS50600"/>
    </source>
</evidence>
<evidence type="ECO:0000313" key="8">
    <source>
        <dbReference type="Proteomes" id="UP001150238"/>
    </source>
</evidence>
<dbReference type="Pfam" id="PF02902">
    <property type="entry name" value="Peptidase_C48"/>
    <property type="match status" value="1"/>
</dbReference>
<name>A0A9W9DPK4_9AGAR</name>
<keyword evidence="5" id="KW-0378">Hydrolase</keyword>
<evidence type="ECO:0000313" key="7">
    <source>
        <dbReference type="EMBL" id="KAJ4479812.1"/>
    </source>
</evidence>
<dbReference type="GO" id="GO:0005737">
    <property type="term" value="C:cytoplasm"/>
    <property type="evidence" value="ECO:0007669"/>
    <property type="project" value="TreeGrafter"/>
</dbReference>
<dbReference type="Gene3D" id="3.30.310.130">
    <property type="entry name" value="Ubiquitin-related"/>
    <property type="match status" value="1"/>
</dbReference>
<reference evidence="7" key="1">
    <citation type="submission" date="2022-08" db="EMBL/GenBank/DDBJ databases">
        <authorList>
            <consortium name="DOE Joint Genome Institute"/>
            <person name="Min B."/>
            <person name="Riley R."/>
            <person name="Sierra-Patev S."/>
            <person name="Naranjo-Ortiz M."/>
            <person name="Looney B."/>
            <person name="Konkel Z."/>
            <person name="Slot J.C."/>
            <person name="Sakamoto Y."/>
            <person name="Steenwyk J.L."/>
            <person name="Rokas A."/>
            <person name="Carro J."/>
            <person name="Camarero S."/>
            <person name="Ferreira P."/>
            <person name="Molpeceres G."/>
            <person name="Ruiz-Duenas F.J."/>
            <person name="Serrano A."/>
            <person name="Henrissat B."/>
            <person name="Drula E."/>
            <person name="Hughes K.W."/>
            <person name="Mata J.L."/>
            <person name="Ishikawa N.K."/>
            <person name="Vargas-Isla R."/>
            <person name="Ushijima S."/>
            <person name="Smith C.A."/>
            <person name="Ahrendt S."/>
            <person name="Andreopoulos W."/>
            <person name="He G."/>
            <person name="Labutti K."/>
            <person name="Lipzen A."/>
            <person name="Ng V."/>
            <person name="Sandor L."/>
            <person name="Barry K."/>
            <person name="Martinez A.T."/>
            <person name="Xiao Y."/>
            <person name="Gibbons J.G."/>
            <person name="Terashima K."/>
            <person name="Hibbett D.S."/>
            <person name="Grigoriev I.V."/>
        </authorList>
    </citation>
    <scope>NUCLEOTIDE SEQUENCE</scope>
    <source>
        <strain evidence="7">Sp2 HRB7682 ss15</strain>
    </source>
</reference>
<proteinExistence type="inferred from homology"/>
<keyword evidence="2" id="KW-0597">Phosphoprotein</keyword>
<dbReference type="PANTHER" id="PTHR46896:SF3">
    <property type="entry name" value="FI06413P-RELATED"/>
    <property type="match status" value="1"/>
</dbReference>
<dbReference type="InterPro" id="IPR038765">
    <property type="entry name" value="Papain-like_cys_pep_sf"/>
</dbReference>